<dbReference type="SUPFAM" id="SSF51735">
    <property type="entry name" value="NAD(P)-binding Rossmann-fold domains"/>
    <property type="match status" value="1"/>
</dbReference>
<dbReference type="PANTHER" id="PTHR24320:SF236">
    <property type="entry name" value="SHORT-CHAIN DEHYDROGENASE-RELATED"/>
    <property type="match status" value="1"/>
</dbReference>
<accession>A0A6A6Z0M2</accession>
<reference evidence="4 6" key="1">
    <citation type="journal article" date="2020" name="Stud. Mycol.">
        <title>101 Dothideomycetes genomes: a test case for predicting lifestyles and emergence of pathogens.</title>
        <authorList>
            <person name="Haridas S."/>
            <person name="Albert R."/>
            <person name="Binder M."/>
            <person name="Bloem J."/>
            <person name="Labutti K."/>
            <person name="Salamov A."/>
            <person name="Andreopoulos B."/>
            <person name="Baker S."/>
            <person name="Barry K."/>
            <person name="Bills G."/>
            <person name="Bluhm B."/>
            <person name="Cannon C."/>
            <person name="Castanera R."/>
            <person name="Culley D."/>
            <person name="Daum C."/>
            <person name="Ezra D."/>
            <person name="Gonzalez J."/>
            <person name="Henrissat B."/>
            <person name="Kuo A."/>
            <person name="Liang C."/>
            <person name="Lipzen A."/>
            <person name="Lutzoni F."/>
            <person name="Magnuson J."/>
            <person name="Mondo S."/>
            <person name="Nolan M."/>
            <person name="Ohm R."/>
            <person name="Pangilinan J."/>
            <person name="Park H.-J."/>
            <person name="Ramirez L."/>
            <person name="Alfaro M."/>
            <person name="Sun H."/>
            <person name="Tritt A."/>
            <person name="Yoshinaga Y."/>
            <person name="Zwiers L.-H."/>
            <person name="Turgeon B."/>
            <person name="Goodwin S."/>
            <person name="Spatafora J."/>
            <person name="Crous P."/>
            <person name="Grigoriev I."/>
        </authorList>
    </citation>
    <scope>NUCLEOTIDE SEQUENCE</scope>
    <source>
        <strain evidence="4 6">CBS 304.34</strain>
    </source>
</reference>
<name>A0A6A6Z0M2_9PEZI</name>
<reference evidence="6" key="2">
    <citation type="submission" date="2020-04" db="EMBL/GenBank/DDBJ databases">
        <authorList>
            <consortium name="NCBI Genome Project"/>
        </authorList>
    </citation>
    <scope>NUCLEOTIDE SEQUENCE</scope>
    <source>
        <strain evidence="6">CBS 304.34</strain>
    </source>
</reference>
<evidence type="ECO:0000313" key="5">
    <source>
        <dbReference type="Proteomes" id="UP000504636"/>
    </source>
</evidence>
<keyword evidence="5" id="KW-1185">Reference proteome</keyword>
<sequence length="325" mass="35178">MGLYRAAYSQLFPPKPTFTEKDIPAGSQVGKVYIVTGANQGIGFELIKLLYHSGATIYLAGRSTERLDEAIKTITSITPTPQTPAVLKPLFLDLNDLAAVKASAAAFAAQESRLDIVWNNAGIGGAPLGTTTKQGIEGHIGVNCVGPLLFTQLLHPLLQAAAKSSSKGSVRIVWTSSPIVDMGAPKGGVDFKSIDSGKTANSNRDYSCSKVGNWFLADEGAKRWGKDGIVSVVQNPGNLNTSAYRYQSGLMMFFVRPILSEPKFGGYTMLYSGFTGDVGLESNGAYIWPFGRKVPNVRADIYQAIEEGKAREFWEWCEKKFKAYL</sequence>
<dbReference type="GeneID" id="54459840"/>
<dbReference type="Proteomes" id="UP000504636">
    <property type="component" value="Unplaced"/>
</dbReference>
<protein>
    <submittedName>
        <fullName evidence="4 6">NAD(P)-binding protein</fullName>
    </submittedName>
</protein>
<dbReference type="AlphaFoldDB" id="A0A6A6Z0M2"/>
<dbReference type="GO" id="GO:0016491">
    <property type="term" value="F:oxidoreductase activity"/>
    <property type="evidence" value="ECO:0007669"/>
    <property type="project" value="UniProtKB-KW"/>
</dbReference>
<evidence type="ECO:0000313" key="4">
    <source>
        <dbReference type="EMBL" id="KAF2814570.1"/>
    </source>
</evidence>
<dbReference type="InterPro" id="IPR036291">
    <property type="entry name" value="NAD(P)-bd_dom_sf"/>
</dbReference>
<dbReference type="EMBL" id="MU003694">
    <property type="protein sequence ID" value="KAF2814570.1"/>
    <property type="molecule type" value="Genomic_DNA"/>
</dbReference>
<evidence type="ECO:0000256" key="2">
    <source>
        <dbReference type="ARBA" id="ARBA00022857"/>
    </source>
</evidence>
<keyword evidence="3" id="KW-0560">Oxidoreductase</keyword>
<dbReference type="PANTHER" id="PTHR24320">
    <property type="entry name" value="RETINOL DEHYDROGENASE"/>
    <property type="match status" value="1"/>
</dbReference>
<gene>
    <name evidence="4 6" type="ORF">BDZ99DRAFT_458586</name>
</gene>
<dbReference type="PRINTS" id="PR00081">
    <property type="entry name" value="GDHRDH"/>
</dbReference>
<dbReference type="InterPro" id="IPR002347">
    <property type="entry name" value="SDR_fam"/>
</dbReference>
<dbReference type="Gene3D" id="3.40.50.720">
    <property type="entry name" value="NAD(P)-binding Rossmann-like Domain"/>
    <property type="match status" value="1"/>
</dbReference>
<evidence type="ECO:0000256" key="3">
    <source>
        <dbReference type="ARBA" id="ARBA00023002"/>
    </source>
</evidence>
<organism evidence="4">
    <name type="scientific">Mytilinidion resinicola</name>
    <dbReference type="NCBI Taxonomy" id="574789"/>
    <lineage>
        <taxon>Eukaryota</taxon>
        <taxon>Fungi</taxon>
        <taxon>Dikarya</taxon>
        <taxon>Ascomycota</taxon>
        <taxon>Pezizomycotina</taxon>
        <taxon>Dothideomycetes</taxon>
        <taxon>Pleosporomycetidae</taxon>
        <taxon>Mytilinidiales</taxon>
        <taxon>Mytilinidiaceae</taxon>
        <taxon>Mytilinidion</taxon>
    </lineage>
</organism>
<reference evidence="6" key="3">
    <citation type="submission" date="2025-04" db="UniProtKB">
        <authorList>
            <consortium name="RefSeq"/>
        </authorList>
    </citation>
    <scope>IDENTIFICATION</scope>
    <source>
        <strain evidence="6">CBS 304.34</strain>
    </source>
</reference>
<keyword evidence="2" id="KW-0521">NADP</keyword>
<evidence type="ECO:0000313" key="6">
    <source>
        <dbReference type="RefSeq" id="XP_033581534.1"/>
    </source>
</evidence>
<dbReference type="OrthoDB" id="191139at2759"/>
<comment type="similarity">
    <text evidence="1">Belongs to the short-chain dehydrogenases/reductases (SDR) family.</text>
</comment>
<dbReference type="RefSeq" id="XP_033581534.1">
    <property type="nucleotide sequence ID" value="XM_033718947.1"/>
</dbReference>
<dbReference type="Pfam" id="PF00106">
    <property type="entry name" value="adh_short"/>
    <property type="match status" value="1"/>
</dbReference>
<proteinExistence type="inferred from homology"/>
<evidence type="ECO:0000256" key="1">
    <source>
        <dbReference type="ARBA" id="ARBA00006484"/>
    </source>
</evidence>